<reference evidence="2 3" key="1">
    <citation type="journal article" date="2014" name="Nat. Commun.">
        <title>Multiple recent horizontal transfers of a large genomic region in cheese making fungi.</title>
        <authorList>
            <person name="Cheeseman K."/>
            <person name="Ropars J."/>
            <person name="Renault P."/>
            <person name="Dupont J."/>
            <person name="Gouzy J."/>
            <person name="Branca A."/>
            <person name="Abraham A.L."/>
            <person name="Ceppi M."/>
            <person name="Conseiller E."/>
            <person name="Debuchy R."/>
            <person name="Malagnac F."/>
            <person name="Goarin A."/>
            <person name="Silar P."/>
            <person name="Lacoste S."/>
            <person name="Sallet E."/>
            <person name="Bensimon A."/>
            <person name="Giraud T."/>
            <person name="Brygoo Y."/>
        </authorList>
    </citation>
    <scope>NUCLEOTIDE SEQUENCE [LARGE SCALE GENOMIC DNA]</scope>
    <source>
        <strain evidence="3">FM 013</strain>
    </source>
</reference>
<accession>A0A0G4PUP5</accession>
<evidence type="ECO:0000313" key="3">
    <source>
        <dbReference type="Proteomes" id="UP000053732"/>
    </source>
</evidence>
<feature type="compositionally biased region" description="Basic and acidic residues" evidence="1">
    <location>
        <begin position="29"/>
        <end position="48"/>
    </location>
</feature>
<evidence type="ECO:0000256" key="1">
    <source>
        <dbReference type="SAM" id="MobiDB-lite"/>
    </source>
</evidence>
<gene>
    <name evidence="2" type="ORF">PCAMFM013_S043g000056</name>
</gene>
<dbReference type="EMBL" id="HG793176">
    <property type="protein sequence ID" value="CRL30061.1"/>
    <property type="molecule type" value="Genomic_DNA"/>
</dbReference>
<name>A0A0G4PUP5_PENC3</name>
<evidence type="ECO:0000313" key="2">
    <source>
        <dbReference type="EMBL" id="CRL30061.1"/>
    </source>
</evidence>
<protein>
    <submittedName>
        <fullName evidence="2">Str. FM013</fullName>
    </submittedName>
</protein>
<feature type="region of interest" description="Disordered" evidence="1">
    <location>
        <begin position="1"/>
        <end position="48"/>
    </location>
</feature>
<organism evidence="2 3">
    <name type="scientific">Penicillium camemberti (strain FM 013)</name>
    <dbReference type="NCBI Taxonomy" id="1429867"/>
    <lineage>
        <taxon>Eukaryota</taxon>
        <taxon>Fungi</taxon>
        <taxon>Dikarya</taxon>
        <taxon>Ascomycota</taxon>
        <taxon>Pezizomycotina</taxon>
        <taxon>Eurotiomycetes</taxon>
        <taxon>Eurotiomycetidae</taxon>
        <taxon>Eurotiales</taxon>
        <taxon>Aspergillaceae</taxon>
        <taxon>Penicillium</taxon>
    </lineage>
</organism>
<keyword evidence="3" id="KW-1185">Reference proteome</keyword>
<proteinExistence type="predicted"/>
<dbReference type="Proteomes" id="UP000053732">
    <property type="component" value="Unassembled WGS sequence"/>
</dbReference>
<sequence>MALRKKNDQLPLSHPQEKSASSLTRPRQKHLEGEHRPPSARPARAEGR</sequence>
<dbReference type="AlphaFoldDB" id="A0A0G4PUP5"/>